<dbReference type="SMART" id="SM00267">
    <property type="entry name" value="GGDEF"/>
    <property type="match status" value="1"/>
</dbReference>
<dbReference type="NCBIfam" id="TIGR00229">
    <property type="entry name" value="sensory_box"/>
    <property type="match status" value="1"/>
</dbReference>
<dbReference type="CDD" id="cd09833">
    <property type="entry name" value="CBS_pair_GGDEF_PAS_repeat1"/>
    <property type="match status" value="1"/>
</dbReference>
<evidence type="ECO:0000259" key="8">
    <source>
        <dbReference type="PROSITE" id="PS50883"/>
    </source>
</evidence>
<dbReference type="SUPFAM" id="SSF141868">
    <property type="entry name" value="EAL domain-like"/>
    <property type="match status" value="1"/>
</dbReference>
<feature type="domain" description="CBS" evidence="10">
    <location>
        <begin position="13"/>
        <end position="69"/>
    </location>
</feature>
<dbReference type="InterPro" id="IPR035965">
    <property type="entry name" value="PAS-like_dom_sf"/>
</dbReference>
<dbReference type="InterPro" id="IPR035919">
    <property type="entry name" value="EAL_sf"/>
</dbReference>
<dbReference type="Proteomes" id="UP000519004">
    <property type="component" value="Unassembled WGS sequence"/>
</dbReference>
<dbReference type="SMART" id="SM00091">
    <property type="entry name" value="PAS"/>
    <property type="match status" value="1"/>
</dbReference>
<dbReference type="SUPFAM" id="SSF55785">
    <property type="entry name" value="PYP-like sensor domain (PAS domain)"/>
    <property type="match status" value="1"/>
</dbReference>
<organism evidence="11 12">
    <name type="scientific">Rehaibacterium terrae</name>
    <dbReference type="NCBI Taxonomy" id="1341696"/>
    <lineage>
        <taxon>Bacteria</taxon>
        <taxon>Pseudomonadati</taxon>
        <taxon>Pseudomonadota</taxon>
        <taxon>Gammaproteobacteria</taxon>
        <taxon>Lysobacterales</taxon>
        <taxon>Lysobacteraceae</taxon>
        <taxon>Rehaibacterium</taxon>
    </lineage>
</organism>
<dbReference type="Pfam" id="PF13426">
    <property type="entry name" value="PAS_9"/>
    <property type="match status" value="1"/>
</dbReference>
<reference evidence="11 12" key="1">
    <citation type="submission" date="2020-08" db="EMBL/GenBank/DDBJ databases">
        <title>Genomic Encyclopedia of Type Strains, Phase IV (KMG-IV): sequencing the most valuable type-strain genomes for metagenomic binning, comparative biology and taxonomic classification.</title>
        <authorList>
            <person name="Goeker M."/>
        </authorList>
    </citation>
    <scope>NUCLEOTIDE SEQUENCE [LARGE SCALE GENOMIC DNA]</scope>
    <source>
        <strain evidence="11 12">DSM 25897</strain>
    </source>
</reference>
<accession>A0A7W7Y246</accession>
<evidence type="ECO:0000259" key="6">
    <source>
        <dbReference type="PROSITE" id="PS50112"/>
    </source>
</evidence>
<dbReference type="Gene3D" id="3.30.70.270">
    <property type="match status" value="1"/>
</dbReference>
<comment type="cofactor">
    <cofactor evidence="1">
        <name>Mg(2+)</name>
        <dbReference type="ChEBI" id="CHEBI:18420"/>
    </cofactor>
</comment>
<dbReference type="InterPro" id="IPR043128">
    <property type="entry name" value="Rev_trsase/Diguanyl_cyclase"/>
</dbReference>
<dbReference type="NCBIfam" id="TIGR00254">
    <property type="entry name" value="GGDEF"/>
    <property type="match status" value="1"/>
</dbReference>
<dbReference type="EC" id="3.1.4.52" evidence="2"/>
<comment type="caution">
    <text evidence="11">The sequence shown here is derived from an EMBL/GenBank/DDBJ whole genome shotgun (WGS) entry which is preliminary data.</text>
</comment>
<feature type="domain" description="GGDEF" evidence="9">
    <location>
        <begin position="436"/>
        <end position="569"/>
    </location>
</feature>
<dbReference type="InterPro" id="IPR001610">
    <property type="entry name" value="PAC"/>
</dbReference>
<evidence type="ECO:0000256" key="5">
    <source>
        <dbReference type="PROSITE-ProRule" id="PRU00703"/>
    </source>
</evidence>
<dbReference type="RefSeq" id="WP_183949331.1">
    <property type="nucleotide sequence ID" value="NZ_JACHHX010000028.1"/>
</dbReference>
<sequence length="863" mass="94675">MLPSHQVAIERLITRTLLTCTPDTPLRHAAHQMALHRCSAIVVIDDGRPVGIWTEHDALDPDAVDPLALSRPIGERMSHPVQTLRGDMPVGEAAIHFKRHGIRHALVVDAADTAIGMLSQSDIVLNQGAEFFLRLKSVDSVLGPLPPTLAHDRPLTDALARMREHDTDAVLVGFGDGGLGILTQRDVVRQLAEGQPRARIGEIASRPLRTVTRGASLYAARQLFVEHHIRHLGVVDGEGVLCGLIGFGDILGNIEFEYVHELQNALRERDEALWSSRYHLRLADKVFESTLEGIMVTNANGVIERVNPAFTRLTGYSAEEAIGQRASLLSSGRQPPEFYAELWRALREDGFWQGEIWNRRKDGELYLEHLTISGIRDEDGGYSHYAAVFADITQRRLAEERLSYLATHDALTGLPNRALFGERLERALSRALRMGRRMALLFIDLDRFKLVNDTLGHGTGDKLLKAAAERLRDSVRKSDTVARMGGDEFTVILEEIGDVQHVAQIAQKLVDAVGAPCDIDGAALSVTPSIGISIAPDDGRDPQQLLTQADRAMYRIKQDGKNGFRFFTQDMNESTHDRLRLEHDLRRALENDALTLHYQPRLSLADGRVVGVEALLRWPHPTRGMVPPSEFIPIAEESGIIVALGEWVLRRACRDARGWLDAGRSPGRVAVNVSARQLLHGDFFDGLLQGLADAGLPATALELELTESMALTGHAQAHALLQAVADRGVSLAVDDFGTGYSSFEYLSSLPIDTLKIDRSLLRGPVPDARARGIIRAIVAMAEALGLSAVMEGVETAEQADFLREIGCPQVQGFFYARPMPEPELRKWLAAQAAGVAAMMCPAMSSTRSNTTSGACARRASSRV</sequence>
<dbReference type="InterPro" id="IPR046342">
    <property type="entry name" value="CBS_dom_sf"/>
</dbReference>
<comment type="catalytic activity">
    <reaction evidence="4">
        <text>3',3'-c-di-GMP + H2O = 5'-phosphoguanylyl(3'-&gt;5')guanosine + H(+)</text>
        <dbReference type="Rhea" id="RHEA:24902"/>
        <dbReference type="ChEBI" id="CHEBI:15377"/>
        <dbReference type="ChEBI" id="CHEBI:15378"/>
        <dbReference type="ChEBI" id="CHEBI:58754"/>
        <dbReference type="ChEBI" id="CHEBI:58805"/>
        <dbReference type="EC" id="3.1.4.52"/>
    </reaction>
    <physiologicalReaction direction="left-to-right" evidence="4">
        <dbReference type="Rhea" id="RHEA:24903"/>
    </physiologicalReaction>
</comment>
<gene>
    <name evidence="11" type="ORF">HNQ58_002593</name>
</gene>
<evidence type="ECO:0000313" key="11">
    <source>
        <dbReference type="EMBL" id="MBB5016670.1"/>
    </source>
</evidence>
<feature type="domain" description="PAC" evidence="7">
    <location>
        <begin position="352"/>
        <end position="404"/>
    </location>
</feature>
<dbReference type="PROSITE" id="PS50112">
    <property type="entry name" value="PAS"/>
    <property type="match status" value="1"/>
</dbReference>
<evidence type="ECO:0000259" key="9">
    <source>
        <dbReference type="PROSITE" id="PS50887"/>
    </source>
</evidence>
<dbReference type="PANTHER" id="PTHR44757:SF2">
    <property type="entry name" value="BIOFILM ARCHITECTURE MAINTENANCE PROTEIN MBAA"/>
    <property type="match status" value="1"/>
</dbReference>
<dbReference type="SMART" id="SM00116">
    <property type="entry name" value="CBS"/>
    <property type="match status" value="4"/>
</dbReference>
<dbReference type="Pfam" id="PF00563">
    <property type="entry name" value="EAL"/>
    <property type="match status" value="1"/>
</dbReference>
<dbReference type="InterPro" id="IPR000644">
    <property type="entry name" value="CBS_dom"/>
</dbReference>
<dbReference type="FunFam" id="3.20.20.450:FF:000001">
    <property type="entry name" value="Cyclic di-GMP phosphodiesterase yahA"/>
    <property type="match status" value="1"/>
</dbReference>
<dbReference type="SUPFAM" id="SSF55073">
    <property type="entry name" value="Nucleotide cyclase"/>
    <property type="match status" value="1"/>
</dbReference>
<evidence type="ECO:0000259" key="10">
    <source>
        <dbReference type="PROSITE" id="PS51371"/>
    </source>
</evidence>
<evidence type="ECO:0000313" key="12">
    <source>
        <dbReference type="Proteomes" id="UP000519004"/>
    </source>
</evidence>
<dbReference type="Pfam" id="PF00571">
    <property type="entry name" value="CBS"/>
    <property type="match status" value="4"/>
</dbReference>
<evidence type="ECO:0000256" key="4">
    <source>
        <dbReference type="ARBA" id="ARBA00051114"/>
    </source>
</evidence>
<dbReference type="Pfam" id="PF00990">
    <property type="entry name" value="GGDEF"/>
    <property type="match status" value="1"/>
</dbReference>
<dbReference type="SMART" id="SM00052">
    <property type="entry name" value="EAL"/>
    <property type="match status" value="1"/>
</dbReference>
<dbReference type="InterPro" id="IPR029787">
    <property type="entry name" value="Nucleotide_cyclase"/>
</dbReference>
<dbReference type="PROSITE" id="PS50113">
    <property type="entry name" value="PAC"/>
    <property type="match status" value="1"/>
</dbReference>
<dbReference type="Gene3D" id="3.20.20.450">
    <property type="entry name" value="EAL domain"/>
    <property type="match status" value="1"/>
</dbReference>
<feature type="domain" description="CBS" evidence="10">
    <location>
        <begin position="142"/>
        <end position="197"/>
    </location>
</feature>
<dbReference type="EMBL" id="JACHHX010000028">
    <property type="protein sequence ID" value="MBB5016670.1"/>
    <property type="molecule type" value="Genomic_DNA"/>
</dbReference>
<protein>
    <recommendedName>
        <fullName evidence="2">cyclic-guanylate-specific phosphodiesterase</fullName>
        <ecNumber evidence="2">3.1.4.52</ecNumber>
    </recommendedName>
</protein>
<dbReference type="InterPro" id="IPR000160">
    <property type="entry name" value="GGDEF_dom"/>
</dbReference>
<dbReference type="InterPro" id="IPR001633">
    <property type="entry name" value="EAL_dom"/>
</dbReference>
<dbReference type="Gene3D" id="3.30.450.20">
    <property type="entry name" value="PAS domain"/>
    <property type="match status" value="1"/>
</dbReference>
<dbReference type="PROSITE" id="PS50887">
    <property type="entry name" value="GGDEF"/>
    <property type="match status" value="1"/>
</dbReference>
<evidence type="ECO:0000256" key="1">
    <source>
        <dbReference type="ARBA" id="ARBA00001946"/>
    </source>
</evidence>
<dbReference type="Gene3D" id="3.10.580.10">
    <property type="entry name" value="CBS-domain"/>
    <property type="match status" value="2"/>
</dbReference>
<keyword evidence="12" id="KW-1185">Reference proteome</keyword>
<evidence type="ECO:0000256" key="2">
    <source>
        <dbReference type="ARBA" id="ARBA00012282"/>
    </source>
</evidence>
<evidence type="ECO:0000256" key="3">
    <source>
        <dbReference type="ARBA" id="ARBA00022636"/>
    </source>
</evidence>
<dbReference type="GO" id="GO:0071732">
    <property type="term" value="P:cellular response to nitric oxide"/>
    <property type="evidence" value="ECO:0007669"/>
    <property type="project" value="UniProtKB-ARBA"/>
</dbReference>
<feature type="domain" description="EAL" evidence="8">
    <location>
        <begin position="578"/>
        <end position="832"/>
    </location>
</feature>
<dbReference type="PROSITE" id="PS50883">
    <property type="entry name" value="EAL"/>
    <property type="match status" value="1"/>
</dbReference>
<feature type="domain" description="PAS" evidence="6">
    <location>
        <begin position="285"/>
        <end position="324"/>
    </location>
</feature>
<dbReference type="CDD" id="cd00130">
    <property type="entry name" value="PAS"/>
    <property type="match status" value="1"/>
</dbReference>
<proteinExistence type="predicted"/>
<dbReference type="InterPro" id="IPR000700">
    <property type="entry name" value="PAS-assoc_C"/>
</dbReference>
<feature type="domain" description="CBS" evidence="10">
    <location>
        <begin position="204"/>
        <end position="262"/>
    </location>
</feature>
<keyword evidence="3" id="KW-0973">c-di-GMP</keyword>
<name>A0A7W7Y246_9GAMM</name>
<dbReference type="GO" id="GO:0071111">
    <property type="term" value="F:cyclic-guanylate-specific phosphodiesterase activity"/>
    <property type="evidence" value="ECO:0007669"/>
    <property type="project" value="UniProtKB-EC"/>
</dbReference>
<dbReference type="AlphaFoldDB" id="A0A7W7Y246"/>
<dbReference type="SMART" id="SM00086">
    <property type="entry name" value="PAC"/>
    <property type="match status" value="1"/>
</dbReference>
<dbReference type="FunFam" id="3.30.70.270:FF:000001">
    <property type="entry name" value="Diguanylate cyclase domain protein"/>
    <property type="match status" value="1"/>
</dbReference>
<keyword evidence="5" id="KW-0129">CBS domain</keyword>
<dbReference type="CDD" id="cd01948">
    <property type="entry name" value="EAL"/>
    <property type="match status" value="1"/>
</dbReference>
<dbReference type="InterPro" id="IPR052155">
    <property type="entry name" value="Biofilm_reg_signaling"/>
</dbReference>
<dbReference type="PROSITE" id="PS51371">
    <property type="entry name" value="CBS"/>
    <property type="match status" value="4"/>
</dbReference>
<dbReference type="PANTHER" id="PTHR44757">
    <property type="entry name" value="DIGUANYLATE CYCLASE DGCP"/>
    <property type="match status" value="1"/>
</dbReference>
<feature type="domain" description="CBS" evidence="10">
    <location>
        <begin position="77"/>
        <end position="135"/>
    </location>
</feature>
<evidence type="ECO:0000259" key="7">
    <source>
        <dbReference type="PROSITE" id="PS50113"/>
    </source>
</evidence>
<dbReference type="CDD" id="cd01949">
    <property type="entry name" value="GGDEF"/>
    <property type="match status" value="1"/>
</dbReference>
<dbReference type="SUPFAM" id="SSF54631">
    <property type="entry name" value="CBS-domain pair"/>
    <property type="match status" value="2"/>
</dbReference>
<dbReference type="InterPro" id="IPR000014">
    <property type="entry name" value="PAS"/>
</dbReference>